<dbReference type="OrthoDB" id="666789at2759"/>
<dbReference type="Proteomes" id="UP000236161">
    <property type="component" value="Unassembled WGS sequence"/>
</dbReference>
<evidence type="ECO:0000313" key="2">
    <source>
        <dbReference type="EMBL" id="PKA66582.1"/>
    </source>
</evidence>
<feature type="compositionally biased region" description="Basic and acidic residues" evidence="1">
    <location>
        <begin position="198"/>
        <end position="208"/>
    </location>
</feature>
<feature type="compositionally biased region" description="Basic residues" evidence="1">
    <location>
        <begin position="209"/>
        <end position="218"/>
    </location>
</feature>
<dbReference type="Pfam" id="PF07816">
    <property type="entry name" value="DUF1645"/>
    <property type="match status" value="1"/>
</dbReference>
<dbReference type="PANTHER" id="PTHR33095">
    <property type="entry name" value="OS07G0619500 PROTEIN"/>
    <property type="match status" value="1"/>
</dbReference>
<evidence type="ECO:0000256" key="1">
    <source>
        <dbReference type="SAM" id="MobiDB-lite"/>
    </source>
</evidence>
<accession>A0A2I0BFN8</accession>
<reference evidence="2 3" key="1">
    <citation type="journal article" date="2017" name="Nature">
        <title>The Apostasia genome and the evolution of orchids.</title>
        <authorList>
            <person name="Zhang G.Q."/>
            <person name="Liu K.W."/>
            <person name="Li Z."/>
            <person name="Lohaus R."/>
            <person name="Hsiao Y.Y."/>
            <person name="Niu S.C."/>
            <person name="Wang J.Y."/>
            <person name="Lin Y.C."/>
            <person name="Xu Q."/>
            <person name="Chen L.J."/>
            <person name="Yoshida K."/>
            <person name="Fujiwara S."/>
            <person name="Wang Z.W."/>
            <person name="Zhang Y.Q."/>
            <person name="Mitsuda N."/>
            <person name="Wang M."/>
            <person name="Liu G.H."/>
            <person name="Pecoraro L."/>
            <person name="Huang H.X."/>
            <person name="Xiao X.J."/>
            <person name="Lin M."/>
            <person name="Wu X.Y."/>
            <person name="Wu W.L."/>
            <person name="Chen Y.Y."/>
            <person name="Chang S.B."/>
            <person name="Sakamoto S."/>
            <person name="Ohme-Takagi M."/>
            <person name="Yagi M."/>
            <person name="Zeng S.J."/>
            <person name="Shen C.Y."/>
            <person name="Yeh C.M."/>
            <person name="Luo Y.B."/>
            <person name="Tsai W.C."/>
            <person name="Van de Peer Y."/>
            <person name="Liu Z.J."/>
        </authorList>
    </citation>
    <scope>NUCLEOTIDE SEQUENCE [LARGE SCALE GENOMIC DNA]</scope>
    <source>
        <strain evidence="3">cv. Shenzhen</strain>
        <tissue evidence="2">Stem</tissue>
    </source>
</reference>
<sequence>MRQEIERESPAMLNASASSPQLPEDDDGRFAGSPPQISALPGVAVASEAHDGYDDDFEFQVVVRDPEMWAAVTADEIFCNGQIRPIYPVFNRDLLAGDGGGEKQLRKPLRRLMIEERESATASRSSSSSSSSVDDLEGVPPETYCVWKPKSAYNRRCRKVGSTGSSFRWRIHDLVVGRSHSDGKEKFVFVAPVDKRLPDKEPSAEGVKEKKKNMKGKGKQPSEMDLGSAHRVLYGLGATAKGEPAARKSFPTYKPVGFFANVDGLSREHHPF</sequence>
<proteinExistence type="predicted"/>
<feature type="region of interest" description="Disordered" evidence="1">
    <location>
        <begin position="1"/>
        <end position="37"/>
    </location>
</feature>
<feature type="compositionally biased region" description="Low complexity" evidence="1">
    <location>
        <begin position="120"/>
        <end position="132"/>
    </location>
</feature>
<evidence type="ECO:0000313" key="3">
    <source>
        <dbReference type="Proteomes" id="UP000236161"/>
    </source>
</evidence>
<dbReference type="PANTHER" id="PTHR33095:SF127">
    <property type="entry name" value="OS05G0578100 PROTEIN"/>
    <property type="match status" value="1"/>
</dbReference>
<dbReference type="STRING" id="1088818.A0A2I0BFN8"/>
<gene>
    <name evidence="2" type="ORF">AXF42_Ash003236</name>
</gene>
<feature type="region of interest" description="Disordered" evidence="1">
    <location>
        <begin position="116"/>
        <end position="138"/>
    </location>
</feature>
<feature type="region of interest" description="Disordered" evidence="1">
    <location>
        <begin position="198"/>
        <end position="226"/>
    </location>
</feature>
<dbReference type="AlphaFoldDB" id="A0A2I0BFN8"/>
<keyword evidence="3" id="KW-1185">Reference proteome</keyword>
<name>A0A2I0BFN8_9ASPA</name>
<dbReference type="InterPro" id="IPR012442">
    <property type="entry name" value="DUF1645_plant"/>
</dbReference>
<organism evidence="2 3">
    <name type="scientific">Apostasia shenzhenica</name>
    <dbReference type="NCBI Taxonomy" id="1088818"/>
    <lineage>
        <taxon>Eukaryota</taxon>
        <taxon>Viridiplantae</taxon>
        <taxon>Streptophyta</taxon>
        <taxon>Embryophyta</taxon>
        <taxon>Tracheophyta</taxon>
        <taxon>Spermatophyta</taxon>
        <taxon>Magnoliopsida</taxon>
        <taxon>Liliopsida</taxon>
        <taxon>Asparagales</taxon>
        <taxon>Orchidaceae</taxon>
        <taxon>Apostasioideae</taxon>
        <taxon>Apostasia</taxon>
    </lineage>
</organism>
<protein>
    <submittedName>
        <fullName evidence="2">Uncharacterized protein</fullName>
    </submittedName>
</protein>
<dbReference type="EMBL" id="KZ451885">
    <property type="protein sequence ID" value="PKA66582.1"/>
    <property type="molecule type" value="Genomic_DNA"/>
</dbReference>